<sequence length="213" mass="23934">MITTLQPIPAPQQQPGPVGCRTCLARGFWFTGMGAGPFGSKEELEAWFNHTLAICKNFKQAPETLILGAECKVWLIDWGDAGIYPEGFVVASLNARRFSAPVFTDMLVEMIPKYEQMVQQLEWIMFALTTLLVDSFFAVALSDTAIKMATRFQRYVLYVRAVAAIRWAPKQLDELFLIGMNVDGGAILDEENGWSWRNGSRNYIKIILSGDKK</sequence>
<dbReference type="Proteomes" id="UP000034164">
    <property type="component" value="Unassembled WGS sequence"/>
</dbReference>
<dbReference type="OrthoDB" id="3250044at2759"/>
<dbReference type="VEuPathDB" id="FungiDB:EMCG_07015"/>
<name>A0A0G2JBD6_9EURO</name>
<dbReference type="AlphaFoldDB" id="A0A0G2JBD6"/>
<accession>A0A0G2JBD6</accession>
<reference evidence="2" key="1">
    <citation type="journal article" date="2015" name="PLoS Genet.">
        <title>The dynamic genome and transcriptome of the human fungal pathogen Blastomyces and close relative Emmonsia.</title>
        <authorList>
            <person name="Munoz J.F."/>
            <person name="Gauthier G.M."/>
            <person name="Desjardins C.A."/>
            <person name="Gallo J.E."/>
            <person name="Holder J."/>
            <person name="Sullivan T.D."/>
            <person name="Marty A.J."/>
            <person name="Carmen J.C."/>
            <person name="Chen Z."/>
            <person name="Ding L."/>
            <person name="Gujja S."/>
            <person name="Magrini V."/>
            <person name="Misas E."/>
            <person name="Mitreva M."/>
            <person name="Priest M."/>
            <person name="Saif S."/>
            <person name="Whiston E.A."/>
            <person name="Young S."/>
            <person name="Zeng Q."/>
            <person name="Goldman W.E."/>
            <person name="Mardis E.R."/>
            <person name="Taylor J.W."/>
            <person name="McEwen J.G."/>
            <person name="Clay O.K."/>
            <person name="Klein B.S."/>
            <person name="Cuomo C.A."/>
        </authorList>
    </citation>
    <scope>NUCLEOTIDE SEQUENCE [LARGE SCALE GENOMIC DNA]</scope>
    <source>
        <strain evidence="2">UAMH 3008</strain>
    </source>
</reference>
<proteinExistence type="predicted"/>
<organism evidence="1 2">
    <name type="scientific">[Emmonsia] crescens</name>
    <dbReference type="NCBI Taxonomy" id="73230"/>
    <lineage>
        <taxon>Eukaryota</taxon>
        <taxon>Fungi</taxon>
        <taxon>Dikarya</taxon>
        <taxon>Ascomycota</taxon>
        <taxon>Pezizomycotina</taxon>
        <taxon>Eurotiomycetes</taxon>
        <taxon>Eurotiomycetidae</taxon>
        <taxon>Onygenales</taxon>
        <taxon>Ajellomycetaceae</taxon>
        <taxon>Emergomyces</taxon>
    </lineage>
</organism>
<dbReference type="EMBL" id="LCZI01000290">
    <property type="protein sequence ID" value="KKZ67296.1"/>
    <property type="molecule type" value="Genomic_DNA"/>
</dbReference>
<evidence type="ECO:0000313" key="1">
    <source>
        <dbReference type="EMBL" id="KKZ67296.1"/>
    </source>
</evidence>
<gene>
    <name evidence="1" type="ORF">EMCG_07015</name>
</gene>
<protein>
    <submittedName>
        <fullName evidence="1">Uncharacterized protein</fullName>
    </submittedName>
</protein>
<comment type="caution">
    <text evidence="1">The sequence shown here is derived from an EMBL/GenBank/DDBJ whole genome shotgun (WGS) entry which is preliminary data.</text>
</comment>
<evidence type="ECO:0000313" key="2">
    <source>
        <dbReference type="Proteomes" id="UP000034164"/>
    </source>
</evidence>